<dbReference type="SUPFAM" id="SSF56935">
    <property type="entry name" value="Porins"/>
    <property type="match status" value="1"/>
</dbReference>
<organism evidence="2 3">
    <name type="scientific">Desulfofervidus auxilii</name>
    <dbReference type="NCBI Taxonomy" id="1621989"/>
    <lineage>
        <taxon>Bacteria</taxon>
        <taxon>Pseudomonadati</taxon>
        <taxon>Thermodesulfobacteriota</taxon>
        <taxon>Candidatus Desulfofervidia</taxon>
        <taxon>Candidatus Desulfofervidales</taxon>
        <taxon>Candidatus Desulfofervidaceae</taxon>
        <taxon>Candidatus Desulfofervidus</taxon>
    </lineage>
</organism>
<dbReference type="InterPro" id="IPR025388">
    <property type="entry name" value="Alginate_export_dom"/>
</dbReference>
<evidence type="ECO:0000313" key="2">
    <source>
        <dbReference type="EMBL" id="AMM41539.1"/>
    </source>
</evidence>
<dbReference type="EMBL" id="CP013015">
    <property type="protein sequence ID" value="AMM41539.1"/>
    <property type="molecule type" value="Genomic_DNA"/>
</dbReference>
<reference evidence="2 3" key="1">
    <citation type="submission" date="2015-10" db="EMBL/GenBank/DDBJ databases">
        <title>Candidatus Desulfofervidus auxilii, a hydrogenotrophic sulfate-reducing bacterium involved in the thermophilic anaerobic oxidation of methane.</title>
        <authorList>
            <person name="Krukenberg V."/>
            <person name="Richter M."/>
            <person name="Wegener G."/>
        </authorList>
    </citation>
    <scope>NUCLEOTIDE SEQUENCE [LARGE SCALE GENOMIC DNA]</scope>
    <source>
        <strain evidence="2 3">HS1</strain>
    </source>
</reference>
<keyword evidence="3" id="KW-1185">Reference proteome</keyword>
<dbReference type="RefSeq" id="WP_066064066.1">
    <property type="nucleotide sequence ID" value="NZ_CP013015.1"/>
</dbReference>
<accession>A0A7U4QLH3</accession>
<evidence type="ECO:0000259" key="1">
    <source>
        <dbReference type="Pfam" id="PF13372"/>
    </source>
</evidence>
<dbReference type="Proteomes" id="UP000070560">
    <property type="component" value="Chromosome"/>
</dbReference>
<proteinExistence type="predicted"/>
<gene>
    <name evidence="2" type="ORF">HS1_001745</name>
</gene>
<sequence length="437" mass="51622">MCEKTIWVGLSLLLALPCFAYQPQIRPIYQVKWGNRSFALSGNIRTRFEYQGNYNIKKYGIKNDDAFFLERLRLNFNFILYPSIRAFLQIQDAHVLGLSLPAYTFKPSNPYFDPFDIRQGFLEIKPIEWLDFKIGRQQISYGDARILGPGQWGNTGRYAWDAIVATINNQYIKTHLLVGRYLIRDPNKWPNPNIHYPTGYAIYSTIKRLPFNLDLFYVLKRDCRKIKQGEAGKGIWNTNSIGFYLFDQFKHIDYSATYVYQWGWWGRDKIRAYGYNFQIGYTFPFTFKPHFKLQYTCGSGDKDPNDGIHGTFDGVFGGVDRFYGRMNFLGWMNLRDYEIDLEIKPHPALLIKTAYHYFTLDDKKDAWYFPNSKPQRWDKAGNSGKAIGHEIDTEAIFRYQRYEWRMGLSTFIPLNFAKNTGTNPHAYWYFLQMMIWF</sequence>
<dbReference type="InterPro" id="IPR053728">
    <property type="entry name" value="Alginate_Permeability_Chnl"/>
</dbReference>
<dbReference type="KEGG" id="daw:HS1_001745"/>
<feature type="domain" description="Alginate export" evidence="1">
    <location>
        <begin position="40"/>
        <end position="421"/>
    </location>
</feature>
<evidence type="ECO:0000313" key="3">
    <source>
        <dbReference type="Proteomes" id="UP000070560"/>
    </source>
</evidence>
<dbReference type="Gene3D" id="2.40.160.100">
    <property type="match status" value="1"/>
</dbReference>
<dbReference type="AlphaFoldDB" id="A0A7U4QLH3"/>
<protein>
    <recommendedName>
        <fullName evidence="1">Alginate export domain-containing protein</fullName>
    </recommendedName>
</protein>
<name>A0A7U4QLH3_DESA2</name>
<dbReference type="Pfam" id="PF13372">
    <property type="entry name" value="Alginate_exp"/>
    <property type="match status" value="1"/>
</dbReference>